<name>A0A1H0JK39_9PSED</name>
<dbReference type="RefSeq" id="WP_090416108.1">
    <property type="nucleotide sequence ID" value="NZ_FNIJ01000011.1"/>
</dbReference>
<protein>
    <recommendedName>
        <fullName evidence="2">Lysozyme inhibitor LprI-like N-terminal domain-containing protein</fullName>
    </recommendedName>
</protein>
<dbReference type="AlphaFoldDB" id="A0A1H0JK39"/>
<dbReference type="GO" id="GO:0005576">
    <property type="term" value="C:extracellular region"/>
    <property type="evidence" value="ECO:0007669"/>
    <property type="project" value="TreeGrafter"/>
</dbReference>
<dbReference type="STRING" id="198616.SAMN05216193_111106"/>
<accession>A0A1H0JK39</accession>
<dbReference type="OrthoDB" id="5957809at2"/>
<keyword evidence="1" id="KW-0732">Signal</keyword>
<dbReference type="EMBL" id="FNIJ01000011">
    <property type="protein sequence ID" value="SDO43932.1"/>
    <property type="molecule type" value="Genomic_DNA"/>
</dbReference>
<dbReference type="InterPro" id="IPR009739">
    <property type="entry name" value="LprI-like_N"/>
</dbReference>
<sequence>MKRAGKWRILAAIALAAPLASASAASFDCSKALRADEKAICADRHLSEQDVEMATTYRLLSGLFAMGVRGDMQDAQQAWLKQRRACGADRACLEKRYRQRLGALQKLYDGIDKPL</sequence>
<proteinExistence type="predicted"/>
<evidence type="ECO:0000256" key="1">
    <source>
        <dbReference type="SAM" id="SignalP"/>
    </source>
</evidence>
<feature type="chain" id="PRO_5017371933" description="Lysozyme inhibitor LprI-like N-terminal domain-containing protein" evidence="1">
    <location>
        <begin position="25"/>
        <end position="115"/>
    </location>
</feature>
<dbReference type="Proteomes" id="UP000242957">
    <property type="component" value="Unassembled WGS sequence"/>
</dbReference>
<dbReference type="Pfam" id="PF07007">
    <property type="entry name" value="LprI"/>
    <property type="match status" value="1"/>
</dbReference>
<keyword evidence="4" id="KW-1185">Reference proteome</keyword>
<feature type="domain" description="Lysozyme inhibitor LprI-like N-terminal" evidence="2">
    <location>
        <begin position="29"/>
        <end position="101"/>
    </location>
</feature>
<evidence type="ECO:0000313" key="3">
    <source>
        <dbReference type="EMBL" id="SDO43932.1"/>
    </source>
</evidence>
<dbReference type="InterPro" id="IPR052755">
    <property type="entry name" value="Lysozyme_Inhibitor_LprI"/>
</dbReference>
<evidence type="ECO:0000259" key="2">
    <source>
        <dbReference type="Pfam" id="PF07007"/>
    </source>
</evidence>
<gene>
    <name evidence="3" type="ORF">SAMN05216193_111106</name>
</gene>
<organism evidence="3 4">
    <name type="scientific">Pseudomonas jinjuensis</name>
    <dbReference type="NCBI Taxonomy" id="198616"/>
    <lineage>
        <taxon>Bacteria</taxon>
        <taxon>Pseudomonadati</taxon>
        <taxon>Pseudomonadota</taxon>
        <taxon>Gammaproteobacteria</taxon>
        <taxon>Pseudomonadales</taxon>
        <taxon>Pseudomonadaceae</taxon>
        <taxon>Pseudomonas</taxon>
    </lineage>
</organism>
<feature type="signal peptide" evidence="1">
    <location>
        <begin position="1"/>
        <end position="24"/>
    </location>
</feature>
<dbReference type="PANTHER" id="PTHR37549:SF1">
    <property type="entry name" value="LIPOPROTEIN LPRI"/>
    <property type="match status" value="1"/>
</dbReference>
<reference evidence="4" key="1">
    <citation type="submission" date="2016-10" db="EMBL/GenBank/DDBJ databases">
        <authorList>
            <person name="Varghese N."/>
            <person name="Submissions S."/>
        </authorList>
    </citation>
    <scope>NUCLEOTIDE SEQUENCE [LARGE SCALE GENOMIC DNA]</scope>
    <source>
        <strain evidence="4">JCM 21621</strain>
    </source>
</reference>
<evidence type="ECO:0000313" key="4">
    <source>
        <dbReference type="Proteomes" id="UP000242957"/>
    </source>
</evidence>
<dbReference type="PANTHER" id="PTHR37549">
    <property type="entry name" value="LIPOPROTEIN LPRI"/>
    <property type="match status" value="1"/>
</dbReference>